<dbReference type="HOGENOM" id="CLU_105773_0_0_9"/>
<reference evidence="1 2" key="1">
    <citation type="submission" date="2011-08" db="EMBL/GenBank/DDBJ databases">
        <title>The Genome Sequence of Clostridium orbiscindens 1_3_50AFAA.</title>
        <authorList>
            <consortium name="The Broad Institute Genome Sequencing Platform"/>
            <person name="Earl A."/>
            <person name="Ward D."/>
            <person name="Feldgarden M."/>
            <person name="Gevers D."/>
            <person name="Daigneault M."/>
            <person name="Strauss J."/>
            <person name="Allen-Vercoe E."/>
            <person name="Young S.K."/>
            <person name="Zeng Q."/>
            <person name="Gargeya S."/>
            <person name="Fitzgerald M."/>
            <person name="Haas B."/>
            <person name="Abouelleil A."/>
            <person name="Alvarado L."/>
            <person name="Arachchi H.M."/>
            <person name="Berlin A."/>
            <person name="Brown A."/>
            <person name="Chapman S.B."/>
            <person name="Chen Z."/>
            <person name="Dunbar C."/>
            <person name="Freedman E."/>
            <person name="Gearin G."/>
            <person name="Gellesch M."/>
            <person name="Goldberg J."/>
            <person name="Griggs A."/>
            <person name="Gujja S."/>
            <person name="Heiman D."/>
            <person name="Howarth C."/>
            <person name="Larson L."/>
            <person name="Lui A."/>
            <person name="MacDonald P.J.P."/>
            <person name="Montmayeur A."/>
            <person name="Murphy C."/>
            <person name="Neiman D."/>
            <person name="Pearson M."/>
            <person name="Priest M."/>
            <person name="Roberts A."/>
            <person name="Saif S."/>
            <person name="Shea T."/>
            <person name="Shenoy N."/>
            <person name="Sisk P."/>
            <person name="Stolte C."/>
            <person name="Sykes S."/>
            <person name="Wortman J."/>
            <person name="Nusbaum C."/>
            <person name="Birren B."/>
        </authorList>
    </citation>
    <scope>NUCLEOTIDE SEQUENCE [LARGE SCALE GENOMIC DNA]</scope>
    <source>
        <strain evidence="1 2">1_3_50AFAA</strain>
    </source>
</reference>
<comment type="caution">
    <text evidence="1">The sequence shown here is derived from an EMBL/GenBank/DDBJ whole genome shotgun (WGS) entry which is preliminary data.</text>
</comment>
<evidence type="ECO:0000313" key="2">
    <source>
        <dbReference type="Proteomes" id="UP000029585"/>
    </source>
</evidence>
<dbReference type="EMBL" id="ADLO01000056">
    <property type="protein sequence ID" value="KGF55573.1"/>
    <property type="molecule type" value="Genomic_DNA"/>
</dbReference>
<keyword evidence="2" id="KW-1185">Reference proteome</keyword>
<dbReference type="RefSeq" id="WP_192933245.1">
    <property type="nucleotide sequence ID" value="NZ_KN174163.1"/>
</dbReference>
<accession>A0A096B828</accession>
<organism evidence="1 2">
    <name type="scientific">Flavonifractor plautii 1_3_50AFAA</name>
    <dbReference type="NCBI Taxonomy" id="742738"/>
    <lineage>
        <taxon>Bacteria</taxon>
        <taxon>Bacillati</taxon>
        <taxon>Bacillota</taxon>
        <taxon>Clostridia</taxon>
        <taxon>Eubacteriales</taxon>
        <taxon>Oscillospiraceae</taxon>
        <taxon>Flavonifractor</taxon>
    </lineage>
</organism>
<dbReference type="Proteomes" id="UP000029585">
    <property type="component" value="Unassembled WGS sequence"/>
</dbReference>
<sequence length="232" mass="26893">MKIKLYPKELLEAAWKQDKKLYAHGDAAAPPKCLRCGSLLAAHLMVNALSRYADVQICEACGMDEALRDAAHTPLPLAEWDAVKSGHLKKSAEKSTCYLVQTCTFSEVFKHTYKPPMQLIERPVSELAYSRSDYDGYRWWTTWHNESGKKTPPELVKEIDEFQNTLFKLPAFKTLETMKRFCRYAETTSDPTEFNLYSETAHLYIRIRLITRFRDYNAYIYYYDKAAAGEEQ</sequence>
<proteinExistence type="predicted"/>
<protein>
    <submittedName>
        <fullName evidence="1">Uncharacterized protein</fullName>
    </submittedName>
</protein>
<gene>
    <name evidence="1" type="ORF">HMPREF9460_01886</name>
</gene>
<name>A0A096B828_FLAPL</name>
<evidence type="ECO:0000313" key="1">
    <source>
        <dbReference type="EMBL" id="KGF55573.1"/>
    </source>
</evidence>
<dbReference type="AlphaFoldDB" id="A0A096B828"/>
<dbReference type="eggNOG" id="ENOG502ZBIT">
    <property type="taxonomic scope" value="Bacteria"/>
</dbReference>
<dbReference type="PATRIC" id="fig|742738.3.peg.1938"/>